<evidence type="ECO:0000313" key="3">
    <source>
        <dbReference type="Proteomes" id="UP000265520"/>
    </source>
</evidence>
<name>A0A392RPH2_9FABA</name>
<feature type="region of interest" description="Disordered" evidence="1">
    <location>
        <begin position="1"/>
        <end position="35"/>
    </location>
</feature>
<feature type="compositionally biased region" description="Polar residues" evidence="1">
    <location>
        <begin position="13"/>
        <end position="35"/>
    </location>
</feature>
<keyword evidence="3" id="KW-1185">Reference proteome</keyword>
<reference evidence="2 3" key="1">
    <citation type="journal article" date="2018" name="Front. Plant Sci.">
        <title>Red Clover (Trifolium pratense) and Zigzag Clover (T. medium) - A Picture of Genomic Similarities and Differences.</title>
        <authorList>
            <person name="Dluhosova J."/>
            <person name="Istvanek J."/>
            <person name="Nedelnik J."/>
            <person name="Repkova J."/>
        </authorList>
    </citation>
    <scope>NUCLEOTIDE SEQUENCE [LARGE SCALE GENOMIC DNA]</scope>
    <source>
        <strain evidence="3">cv. 10/8</strain>
        <tissue evidence="2">Leaf</tissue>
    </source>
</reference>
<comment type="caution">
    <text evidence="2">The sequence shown here is derived from an EMBL/GenBank/DDBJ whole genome shotgun (WGS) entry which is preliminary data.</text>
</comment>
<accession>A0A392RPH2</accession>
<organism evidence="2 3">
    <name type="scientific">Trifolium medium</name>
    <dbReference type="NCBI Taxonomy" id="97028"/>
    <lineage>
        <taxon>Eukaryota</taxon>
        <taxon>Viridiplantae</taxon>
        <taxon>Streptophyta</taxon>
        <taxon>Embryophyta</taxon>
        <taxon>Tracheophyta</taxon>
        <taxon>Spermatophyta</taxon>
        <taxon>Magnoliopsida</taxon>
        <taxon>eudicotyledons</taxon>
        <taxon>Gunneridae</taxon>
        <taxon>Pentapetalae</taxon>
        <taxon>rosids</taxon>
        <taxon>fabids</taxon>
        <taxon>Fabales</taxon>
        <taxon>Fabaceae</taxon>
        <taxon>Papilionoideae</taxon>
        <taxon>50 kb inversion clade</taxon>
        <taxon>NPAAA clade</taxon>
        <taxon>Hologalegina</taxon>
        <taxon>IRL clade</taxon>
        <taxon>Trifolieae</taxon>
        <taxon>Trifolium</taxon>
    </lineage>
</organism>
<dbReference type="EMBL" id="LXQA010257131">
    <property type="protein sequence ID" value="MCI38558.1"/>
    <property type="molecule type" value="Genomic_DNA"/>
</dbReference>
<evidence type="ECO:0000313" key="2">
    <source>
        <dbReference type="EMBL" id="MCI38558.1"/>
    </source>
</evidence>
<evidence type="ECO:0000256" key="1">
    <source>
        <dbReference type="SAM" id="MobiDB-lite"/>
    </source>
</evidence>
<proteinExistence type="predicted"/>
<dbReference type="AlphaFoldDB" id="A0A392RPH2"/>
<protein>
    <submittedName>
        <fullName evidence="2">Uncharacterized protein</fullName>
    </submittedName>
</protein>
<dbReference type="Proteomes" id="UP000265520">
    <property type="component" value="Unassembled WGS sequence"/>
</dbReference>
<sequence>MVSVAQARMATDGDQTTESLPSTGDPVATTSPATNKNVAWRPKILAWRPQAELGALWRFKFQTTQKFI</sequence>